<dbReference type="Gene3D" id="3.40.190.10">
    <property type="entry name" value="Periplasmic binding protein-like II"/>
    <property type="match status" value="2"/>
</dbReference>
<gene>
    <name evidence="2" type="ORF">SRB5_03810</name>
</gene>
<organism evidence="2 3">
    <name type="scientific">Streptomyces smaragdinus</name>
    <dbReference type="NCBI Taxonomy" id="2585196"/>
    <lineage>
        <taxon>Bacteria</taxon>
        <taxon>Bacillati</taxon>
        <taxon>Actinomycetota</taxon>
        <taxon>Actinomycetes</taxon>
        <taxon>Kitasatosporales</taxon>
        <taxon>Streptomycetaceae</taxon>
        <taxon>Streptomyces</taxon>
    </lineage>
</organism>
<evidence type="ECO:0000313" key="2">
    <source>
        <dbReference type="EMBL" id="MQY10274.1"/>
    </source>
</evidence>
<dbReference type="PROSITE" id="PS51257">
    <property type="entry name" value="PROKAR_LIPOPROTEIN"/>
    <property type="match status" value="1"/>
</dbReference>
<evidence type="ECO:0000256" key="1">
    <source>
        <dbReference type="SAM" id="SignalP"/>
    </source>
</evidence>
<feature type="chain" id="PRO_5029608857" description="Nitrate ABC transporter substrate-binding protein" evidence="1">
    <location>
        <begin position="24"/>
        <end position="397"/>
    </location>
</feature>
<evidence type="ECO:0008006" key="4">
    <source>
        <dbReference type="Google" id="ProtNLM"/>
    </source>
</evidence>
<sequence>MSVNRPVAAAAAAALLALLTACGDDGGGDEPKATRSAAASAGAVDLSGVCPEKIVVQGQWLPNTSSEGPMYSLLGPNPSIDADKDRVTAPLTAGGKDTGVDLEIRAGGPAIGFQQVSAQMYTDKSITLGILGGFDEAIQLSKTQPTLAVLAMLEKDPQMIFWDPKTHPEFTSIADIGKTDTTVLYFDGDTYMDYLVGAGVLKKSQVDGSNDGSPARFVTERGKIASGGYAVEDPYTYEKEVDEWGKPVRFQLLYDAGYPNYGPPLSIRPDDREKLAPCLKKLIPVVQQAQLDFLANPGPTIDATVKISEAYASDDIFTKEIGEYSAAQLKKLGIAANDAEGKDSTTGNFDEARVQKMIELTEPVFAAQKKPVKPGLKPSDLVTDEFIDPEIGFPGGS</sequence>
<reference evidence="2 3" key="1">
    <citation type="submission" date="2019-10" db="EMBL/GenBank/DDBJ databases">
        <title>Streptomyces smaragdinus sp. nov. and Streptomyces fabii sp. nov., isolated from the gut of fungus growing-termite Macrotermes natalensis.</title>
        <authorList>
            <person name="Schwitalla J."/>
            <person name="Benndorf R."/>
            <person name="Martin K."/>
            <person name="De Beer W."/>
            <person name="Kaster A.-K."/>
            <person name="Vollmers J."/>
            <person name="Poulsen M."/>
            <person name="Beemelmanns C."/>
        </authorList>
    </citation>
    <scope>NUCLEOTIDE SEQUENCE [LARGE SCALE GENOMIC DNA]</scope>
    <source>
        <strain evidence="2 3">RB5</strain>
    </source>
</reference>
<keyword evidence="1" id="KW-0732">Signal</keyword>
<dbReference type="Proteomes" id="UP000466345">
    <property type="component" value="Unassembled WGS sequence"/>
</dbReference>
<name>A0A7K0CBY0_9ACTN</name>
<evidence type="ECO:0000313" key="3">
    <source>
        <dbReference type="Proteomes" id="UP000466345"/>
    </source>
</evidence>
<feature type="signal peptide" evidence="1">
    <location>
        <begin position="1"/>
        <end position="23"/>
    </location>
</feature>
<comment type="caution">
    <text evidence="2">The sequence shown here is derived from an EMBL/GenBank/DDBJ whole genome shotgun (WGS) entry which is preliminary data.</text>
</comment>
<dbReference type="EMBL" id="WEGJ01000001">
    <property type="protein sequence ID" value="MQY10274.1"/>
    <property type="molecule type" value="Genomic_DNA"/>
</dbReference>
<accession>A0A7K0CBY0</accession>
<proteinExistence type="predicted"/>
<keyword evidence="3" id="KW-1185">Reference proteome</keyword>
<dbReference type="AlphaFoldDB" id="A0A7K0CBY0"/>
<protein>
    <recommendedName>
        <fullName evidence="4">Nitrate ABC transporter substrate-binding protein</fullName>
    </recommendedName>
</protein>
<dbReference type="RefSeq" id="WP_323376779.1">
    <property type="nucleotide sequence ID" value="NZ_WEGJ01000001.1"/>
</dbReference>